<dbReference type="EMBL" id="BAABKQ010000001">
    <property type="protein sequence ID" value="GAA4804292.1"/>
    <property type="molecule type" value="Genomic_DNA"/>
</dbReference>
<keyword evidence="4" id="KW-1185">Reference proteome</keyword>
<comment type="caution">
    <text evidence="3">The sequence shown here is derived from an EMBL/GenBank/DDBJ whole genome shotgun (WGS) entry which is preliminary data.</text>
</comment>
<dbReference type="SUPFAM" id="SSF51735">
    <property type="entry name" value="NAD(P)-binding Rossmann-fold domains"/>
    <property type="match status" value="1"/>
</dbReference>
<dbReference type="RefSeq" id="WP_200174858.1">
    <property type="nucleotide sequence ID" value="NZ_BAABKQ010000001.1"/>
</dbReference>
<reference evidence="4" key="1">
    <citation type="journal article" date="2019" name="Int. J. Syst. Evol. Microbiol.">
        <title>The Global Catalogue of Microorganisms (GCM) 10K type strain sequencing project: providing services to taxonomists for standard genome sequencing and annotation.</title>
        <authorList>
            <consortium name="The Broad Institute Genomics Platform"/>
            <consortium name="The Broad Institute Genome Sequencing Center for Infectious Disease"/>
            <person name="Wu L."/>
            <person name="Ma J."/>
        </authorList>
    </citation>
    <scope>NUCLEOTIDE SEQUENCE [LARGE SCALE GENOMIC DNA]</scope>
    <source>
        <strain evidence="4">JCM 18542</strain>
    </source>
</reference>
<dbReference type="InterPro" id="IPR002347">
    <property type="entry name" value="SDR_fam"/>
</dbReference>
<dbReference type="Gene3D" id="3.40.50.720">
    <property type="entry name" value="NAD(P)-binding Rossmann-like Domain"/>
    <property type="match status" value="1"/>
</dbReference>
<evidence type="ECO:0000256" key="2">
    <source>
        <dbReference type="ARBA" id="ARBA00023002"/>
    </source>
</evidence>
<keyword evidence="2" id="KW-0560">Oxidoreductase</keyword>
<evidence type="ECO:0000256" key="1">
    <source>
        <dbReference type="ARBA" id="ARBA00006484"/>
    </source>
</evidence>
<dbReference type="PRINTS" id="PR00081">
    <property type="entry name" value="GDHRDH"/>
</dbReference>
<gene>
    <name evidence="3" type="ORF">GCM10023353_03500</name>
</gene>
<proteinExistence type="inferred from homology"/>
<dbReference type="PANTHER" id="PTHR44196">
    <property type="entry name" value="DEHYDROGENASE/REDUCTASE SDR FAMILY MEMBER 7B"/>
    <property type="match status" value="1"/>
</dbReference>
<protein>
    <submittedName>
        <fullName evidence="3">SDR family NAD(P)-dependent oxidoreductase</fullName>
    </submittedName>
</protein>
<accession>A0ABP9C325</accession>
<sequence length="273" mass="28793">MGGEQCLSDATGAAVVTGAGSGIGAAIARRAAARGMPVVLADVSAERIEAVARVITDAGGDALTVPTDVADPGSVESLADAAYARHDRVALLINNAGVESLGRLWELPVDEWRRVMSVNIDGAFHGIRSFVPRMGADSRPSRVVTTTSVGGIGTLAGMGSYGVSKHAVQQMAETLYLECAETFPQIGVSAFVPAHVTTRIFEDVASSAHADEAADHWRTQLREKGMTADEAARIFFEGADRGDFWICTHPDVYARLAGRRATLLTEALPPDFE</sequence>
<evidence type="ECO:0000313" key="4">
    <source>
        <dbReference type="Proteomes" id="UP001500839"/>
    </source>
</evidence>
<dbReference type="InterPro" id="IPR036291">
    <property type="entry name" value="NAD(P)-bd_dom_sf"/>
</dbReference>
<evidence type="ECO:0000313" key="3">
    <source>
        <dbReference type="EMBL" id="GAA4804292.1"/>
    </source>
</evidence>
<dbReference type="PANTHER" id="PTHR44196:SF1">
    <property type="entry name" value="DEHYDROGENASE_REDUCTASE SDR FAMILY MEMBER 7B"/>
    <property type="match status" value="1"/>
</dbReference>
<comment type="similarity">
    <text evidence="1">Belongs to the short-chain dehydrogenases/reductases (SDR) family.</text>
</comment>
<dbReference type="Pfam" id="PF00106">
    <property type="entry name" value="adh_short"/>
    <property type="match status" value="1"/>
</dbReference>
<dbReference type="CDD" id="cd05233">
    <property type="entry name" value="SDR_c"/>
    <property type="match status" value="1"/>
</dbReference>
<dbReference type="Proteomes" id="UP001500839">
    <property type="component" value="Unassembled WGS sequence"/>
</dbReference>
<name>A0ABP9C325_9ACTN</name>
<organism evidence="3 4">
    <name type="scientific">Tomitella cavernea</name>
    <dbReference type="NCBI Taxonomy" id="1387982"/>
    <lineage>
        <taxon>Bacteria</taxon>
        <taxon>Bacillati</taxon>
        <taxon>Actinomycetota</taxon>
        <taxon>Actinomycetes</taxon>
        <taxon>Mycobacteriales</taxon>
        <taxon>Tomitella</taxon>
    </lineage>
</organism>